<evidence type="ECO:0000256" key="15">
    <source>
        <dbReference type="ARBA" id="ARBA00040883"/>
    </source>
</evidence>
<evidence type="ECO:0000256" key="9">
    <source>
        <dbReference type="ARBA" id="ARBA00022741"/>
    </source>
</evidence>
<comment type="similarity">
    <text evidence="14 16">Belongs to the type III pantothenate kinase family.</text>
</comment>
<dbReference type="CDD" id="cd24015">
    <property type="entry name" value="ASKHA_NBD_PanK-III"/>
    <property type="match status" value="1"/>
</dbReference>
<comment type="caution">
    <text evidence="17">The sequence shown here is derived from an EMBL/GenBank/DDBJ whole genome shotgun (WGS) entry which is preliminary data.</text>
</comment>
<keyword evidence="10 16" id="KW-0418">Kinase</keyword>
<evidence type="ECO:0000256" key="1">
    <source>
        <dbReference type="ARBA" id="ARBA00001206"/>
    </source>
</evidence>
<dbReference type="InterPro" id="IPR004619">
    <property type="entry name" value="Type_III_PanK"/>
</dbReference>
<comment type="caution">
    <text evidence="16">Lacks conserved residue(s) required for the propagation of feature annotation.</text>
</comment>
<keyword evidence="11 16" id="KW-0067">ATP-binding</keyword>
<comment type="function">
    <text evidence="16">Catalyzes the phosphorylation of pantothenate (Pan), the first step in CoA biosynthesis.</text>
</comment>
<evidence type="ECO:0000256" key="6">
    <source>
        <dbReference type="ARBA" id="ARBA00012102"/>
    </source>
</evidence>
<dbReference type="Proteomes" id="UP000308430">
    <property type="component" value="Unassembled WGS sequence"/>
</dbReference>
<dbReference type="AlphaFoldDB" id="A0A4S4AV34"/>
<dbReference type="GO" id="GO:0015937">
    <property type="term" value="P:coenzyme A biosynthetic process"/>
    <property type="evidence" value="ECO:0007669"/>
    <property type="project" value="UniProtKB-UniRule"/>
</dbReference>
<dbReference type="InterPro" id="IPR043129">
    <property type="entry name" value="ATPase_NBD"/>
</dbReference>
<dbReference type="NCBIfam" id="TIGR00671">
    <property type="entry name" value="baf"/>
    <property type="match status" value="1"/>
</dbReference>
<evidence type="ECO:0000256" key="4">
    <source>
        <dbReference type="ARBA" id="ARBA00005225"/>
    </source>
</evidence>
<feature type="binding site" evidence="16">
    <location>
        <begin position="101"/>
        <end position="104"/>
    </location>
    <ligand>
        <name>substrate</name>
    </ligand>
</feature>
<protein>
    <recommendedName>
        <fullName evidence="15 16">Type III pantothenate kinase</fullName>
        <ecNumber evidence="6 16">2.7.1.33</ecNumber>
    </recommendedName>
    <alternativeName>
        <fullName evidence="16">PanK-III</fullName>
    </alternativeName>
    <alternativeName>
        <fullName evidence="16">Pantothenic acid kinase</fullName>
    </alternativeName>
</protein>
<dbReference type="EC" id="2.7.1.33" evidence="6 16"/>
<feature type="binding site" evidence="16">
    <location>
        <begin position="6"/>
        <end position="13"/>
    </location>
    <ligand>
        <name>ATP</name>
        <dbReference type="ChEBI" id="CHEBI:30616"/>
    </ligand>
</feature>
<dbReference type="GO" id="GO:0005524">
    <property type="term" value="F:ATP binding"/>
    <property type="evidence" value="ECO:0007669"/>
    <property type="project" value="UniProtKB-UniRule"/>
</dbReference>
<evidence type="ECO:0000256" key="2">
    <source>
        <dbReference type="ARBA" id="ARBA00001958"/>
    </source>
</evidence>
<keyword evidence="13 16" id="KW-0173">Coenzyme A biosynthesis</keyword>
<evidence type="ECO:0000256" key="12">
    <source>
        <dbReference type="ARBA" id="ARBA00022958"/>
    </source>
</evidence>
<evidence type="ECO:0000256" key="14">
    <source>
        <dbReference type="ARBA" id="ARBA00038036"/>
    </source>
</evidence>
<dbReference type="EMBL" id="SSOC01000005">
    <property type="protein sequence ID" value="THF63826.1"/>
    <property type="molecule type" value="Genomic_DNA"/>
</dbReference>
<feature type="binding site" evidence="16">
    <location>
        <position position="126"/>
    </location>
    <ligand>
        <name>ATP</name>
        <dbReference type="ChEBI" id="CHEBI:30616"/>
    </ligand>
</feature>
<comment type="cofactor">
    <cofactor evidence="16">
        <name>NH4(+)</name>
        <dbReference type="ChEBI" id="CHEBI:28938"/>
    </cofactor>
    <cofactor evidence="16">
        <name>K(+)</name>
        <dbReference type="ChEBI" id="CHEBI:29103"/>
    </cofactor>
    <text evidence="16">A monovalent cation. Ammonium or potassium.</text>
</comment>
<dbReference type="SUPFAM" id="SSF53067">
    <property type="entry name" value="Actin-like ATPase domain"/>
    <property type="match status" value="2"/>
</dbReference>
<evidence type="ECO:0000256" key="5">
    <source>
        <dbReference type="ARBA" id="ARBA00011738"/>
    </source>
</evidence>
<comment type="pathway">
    <text evidence="4 16">Cofactor biosynthesis; coenzyme A biosynthesis; CoA from (R)-pantothenate: step 1/5.</text>
</comment>
<dbReference type="RefSeq" id="WP_136348987.1">
    <property type="nucleotide sequence ID" value="NZ_SSOC01000005.1"/>
</dbReference>
<proteinExistence type="inferred from homology"/>
<sequence>MILLLDAGNTRIKWRLVAAAAPADTTLAEGDLEHAGAGGLAGVVRAHPGIVRIVGSNVAGAALGEVLQNAVRGLLPPIEWLLPGESCAGVRNGYLDPAQLGADRWAALIGARRLHTGPCLVVCAGTATTLNLMNADGLFEGGLILPGMDLMLRALAGNTAQLPLAEAAFTPVPRTTAEAIVSGCLHAQAGAVERMFERIAGQPDALCLLSGGGAGQFADLLRVPLRRVDNLVLDGLAIFAHNGPQATSMG</sequence>
<evidence type="ECO:0000256" key="3">
    <source>
        <dbReference type="ARBA" id="ARBA00004496"/>
    </source>
</evidence>
<dbReference type="PANTHER" id="PTHR34265:SF1">
    <property type="entry name" value="TYPE III PANTOTHENATE KINASE"/>
    <property type="match status" value="1"/>
</dbReference>
<comment type="catalytic activity">
    <reaction evidence="1 16">
        <text>(R)-pantothenate + ATP = (R)-4'-phosphopantothenate + ADP + H(+)</text>
        <dbReference type="Rhea" id="RHEA:16373"/>
        <dbReference type="ChEBI" id="CHEBI:10986"/>
        <dbReference type="ChEBI" id="CHEBI:15378"/>
        <dbReference type="ChEBI" id="CHEBI:29032"/>
        <dbReference type="ChEBI" id="CHEBI:30616"/>
        <dbReference type="ChEBI" id="CHEBI:456216"/>
        <dbReference type="EC" id="2.7.1.33"/>
    </reaction>
</comment>
<evidence type="ECO:0000256" key="8">
    <source>
        <dbReference type="ARBA" id="ARBA00022679"/>
    </source>
</evidence>
<gene>
    <name evidence="16" type="primary">coaX</name>
    <name evidence="17" type="ORF">E6C76_14685</name>
</gene>
<dbReference type="GO" id="GO:0004594">
    <property type="term" value="F:pantothenate kinase activity"/>
    <property type="evidence" value="ECO:0007669"/>
    <property type="project" value="UniProtKB-UniRule"/>
</dbReference>
<evidence type="ECO:0000256" key="7">
    <source>
        <dbReference type="ARBA" id="ARBA00022490"/>
    </source>
</evidence>
<evidence type="ECO:0000256" key="11">
    <source>
        <dbReference type="ARBA" id="ARBA00022840"/>
    </source>
</evidence>
<organism evidence="17 18">
    <name type="scientific">Pseudothauera nasutitermitis</name>
    <dbReference type="NCBI Taxonomy" id="2565930"/>
    <lineage>
        <taxon>Bacteria</taxon>
        <taxon>Pseudomonadati</taxon>
        <taxon>Pseudomonadota</taxon>
        <taxon>Betaproteobacteria</taxon>
        <taxon>Rhodocyclales</taxon>
        <taxon>Zoogloeaceae</taxon>
        <taxon>Pseudothauera</taxon>
    </lineage>
</organism>
<evidence type="ECO:0000313" key="18">
    <source>
        <dbReference type="Proteomes" id="UP000308430"/>
    </source>
</evidence>
<evidence type="ECO:0000256" key="10">
    <source>
        <dbReference type="ARBA" id="ARBA00022777"/>
    </source>
</evidence>
<dbReference type="UniPathway" id="UPA00241">
    <property type="reaction ID" value="UER00352"/>
</dbReference>
<dbReference type="HAMAP" id="MF_01274">
    <property type="entry name" value="Pantothen_kinase_3"/>
    <property type="match status" value="1"/>
</dbReference>
<keyword evidence="9 16" id="KW-0547">Nucleotide-binding</keyword>
<feature type="binding site" evidence="16">
    <location>
        <position position="94"/>
    </location>
    <ligand>
        <name>substrate</name>
    </ligand>
</feature>
<keyword evidence="18" id="KW-1185">Reference proteome</keyword>
<evidence type="ECO:0000256" key="13">
    <source>
        <dbReference type="ARBA" id="ARBA00022993"/>
    </source>
</evidence>
<name>A0A4S4AV34_9RHOO</name>
<keyword evidence="7 16" id="KW-0963">Cytoplasm</keyword>
<dbReference type="Pfam" id="PF03309">
    <property type="entry name" value="Pan_kinase"/>
    <property type="match status" value="1"/>
</dbReference>
<dbReference type="OrthoDB" id="9781305at2"/>
<dbReference type="PANTHER" id="PTHR34265">
    <property type="entry name" value="TYPE III PANTOTHENATE KINASE"/>
    <property type="match status" value="1"/>
</dbReference>
<comment type="cofactor">
    <cofactor evidence="2">
        <name>K(+)</name>
        <dbReference type="ChEBI" id="CHEBI:29103"/>
    </cofactor>
</comment>
<keyword evidence="8 16" id="KW-0808">Transferase</keyword>
<comment type="subcellular location">
    <subcellularLocation>
        <location evidence="3 16">Cytoplasm</location>
    </subcellularLocation>
</comment>
<feature type="binding site" evidence="16">
    <location>
        <position position="176"/>
    </location>
    <ligand>
        <name>substrate</name>
    </ligand>
</feature>
<comment type="subunit">
    <text evidence="5 16">Homodimer.</text>
</comment>
<dbReference type="Gene3D" id="3.30.420.40">
    <property type="match status" value="2"/>
</dbReference>
<reference evidence="17 18" key="1">
    <citation type="submission" date="2019-04" db="EMBL/GenBank/DDBJ databases">
        <title>Azoarcus nasutitermitis sp. nov. isolated from termite nest.</title>
        <authorList>
            <person name="Lin S.-Y."/>
            <person name="Hameed A."/>
            <person name="Hsu Y.-H."/>
            <person name="Young C.-C."/>
        </authorList>
    </citation>
    <scope>NUCLEOTIDE SEQUENCE [LARGE SCALE GENOMIC DNA]</scope>
    <source>
        <strain evidence="17 18">CC-YHH838</strain>
    </source>
</reference>
<evidence type="ECO:0000256" key="16">
    <source>
        <dbReference type="HAMAP-Rule" id="MF_01274"/>
    </source>
</evidence>
<keyword evidence="12 16" id="KW-0630">Potassium</keyword>
<dbReference type="GO" id="GO:0005737">
    <property type="term" value="C:cytoplasm"/>
    <property type="evidence" value="ECO:0007669"/>
    <property type="project" value="UniProtKB-SubCell"/>
</dbReference>
<feature type="active site" description="Proton acceptor" evidence="16">
    <location>
        <position position="103"/>
    </location>
</feature>
<evidence type="ECO:0000313" key="17">
    <source>
        <dbReference type="EMBL" id="THF63826.1"/>
    </source>
</evidence>
<accession>A0A4S4AV34</accession>